<organism evidence="4 5">
    <name type="scientific">Clathrus columnatus</name>
    <dbReference type="NCBI Taxonomy" id="1419009"/>
    <lineage>
        <taxon>Eukaryota</taxon>
        <taxon>Fungi</taxon>
        <taxon>Dikarya</taxon>
        <taxon>Basidiomycota</taxon>
        <taxon>Agaricomycotina</taxon>
        <taxon>Agaricomycetes</taxon>
        <taxon>Phallomycetidae</taxon>
        <taxon>Phallales</taxon>
        <taxon>Clathraceae</taxon>
        <taxon>Clathrus</taxon>
    </lineage>
</organism>
<dbReference type="InterPro" id="IPR032852">
    <property type="entry name" value="ALKBH2"/>
</dbReference>
<dbReference type="PROSITE" id="PS51471">
    <property type="entry name" value="FE2OG_OXY"/>
    <property type="match status" value="1"/>
</dbReference>
<feature type="compositionally biased region" description="Low complexity" evidence="2">
    <location>
        <begin position="582"/>
        <end position="598"/>
    </location>
</feature>
<comment type="caution">
    <text evidence="4">The sequence shown here is derived from an EMBL/GenBank/DDBJ whole genome shotgun (WGS) entry which is preliminary data.</text>
</comment>
<feature type="compositionally biased region" description="Basic residues" evidence="2">
    <location>
        <begin position="527"/>
        <end position="548"/>
    </location>
</feature>
<evidence type="ECO:0000313" key="5">
    <source>
        <dbReference type="Proteomes" id="UP001050691"/>
    </source>
</evidence>
<keyword evidence="5" id="KW-1185">Reference proteome</keyword>
<dbReference type="GO" id="GO:0008198">
    <property type="term" value="F:ferrous iron binding"/>
    <property type="evidence" value="ECO:0007669"/>
    <property type="project" value="TreeGrafter"/>
</dbReference>
<dbReference type="AlphaFoldDB" id="A0AAV4ZZ34"/>
<dbReference type="PANTHER" id="PTHR31573">
    <property type="entry name" value="ALPHA-KETOGLUTARATE-DEPENDENT DIOXYGENASE ALKB HOMOLOG 2"/>
    <property type="match status" value="1"/>
</dbReference>
<accession>A0AAV4ZZ34</accession>
<feature type="region of interest" description="Disordered" evidence="2">
    <location>
        <begin position="199"/>
        <end position="225"/>
    </location>
</feature>
<feature type="region of interest" description="Disordered" evidence="2">
    <location>
        <begin position="303"/>
        <end position="331"/>
    </location>
</feature>
<sequence>MSISPYQCANIDQFHQVAGYAALYSNLLSRNRSELEDEDAKLAWATSVRTRCKRNPDKEWIEKWISNALTYKQGQTSPQATTGRPPSVGADPFALFIDTSWYLLENKETEAIEIYSIFRSGLNLPSLPNGFKFSDIVLEFIDFPANGFMTPLGKFDVIENHSFPNNTASLSDTKSIPIKYLDRNRSLSPLTDLDELDECESTTNSLNNKRRGRSLRSKKPKADALQRGFTKRNKKGTSPVNHLITEGLSSKREMPSFLVQGGSAGSTLLANDLLTKDSGIYVQLAKEAEIPLLSQAKRKLASGAYNPDSECEPPQKRRSISPIDVTSKSNPSVQAISGTLLPEMTSLNQQQMASVPKSSSSSIPEPVTMAPSLITSEASINMVAELSGNMKRKKGRQSAVSFISQSDVKSLSGPGSSMENIHGLYYRSMAERRPSRSAAHKALGRIHEQYSIDLHDPLKDVKISNDSITFNGAFNERGEMGMDGPLRPPEQNEEVVIDTNSPFNTTLEPTNREGEVNSEPLKAPKPSVKKNGKAKRKRRGKKKGKGKGKNVEIKGEITAVIRTKPPNKVEHGGSWKSRTTIPSFTSDTNPNTSDSTTGVSSLTAVACSSSSTALLSTPTTPEYAKESSMLASLYFDQRESSEKQNDEFTIDLLTPDQMPRSVSPSQYQYDHQAGSHYTSNIDVPPIEVPPPWALPHDETNYSNGSRISGSNDTHSWRVPKSQTVDFPPLLGESLCPDIRLQKPELPNQPPVWAHSRQELCESLSYFRAYQGGVYTHKRRAEGYLLDGYPARGGHSAMDRLTGRTSLVEDQASDSASCAALISSWKASQPIAVVAGSGYKLFPFSLGEKNYVVLGYYHILDAWEEPEPSTSNPRGYCVRWKFLFRWIEAQGSPWWLEENTSKRPKIPDTPLPSRTCTSCNESSRHIFRYGWVCTHSRCRAFFQLLDKSNVTNEGYNLDFLVPREDPSSLKGITLDIRPQPPVRPIILADNTEKPQLATSRHFWKGFWCEKCGKLSCSTLVERIIPVRILQLCKTSIWLILPEVELNKYQSVTEALDYIRTRATLALNYNPDFNEVLSAAYMEEQKMEYHSDGEKDLGPIVASLSLGSPAIMKFRPVPSKWMPTDGQMKEGRKTPPVIIELTLRHGDALVMEGAEIQEYYQHAVHPCGFRIAATARRVNIT</sequence>
<dbReference type="GO" id="GO:0006307">
    <property type="term" value="P:DNA alkylation repair"/>
    <property type="evidence" value="ECO:0007669"/>
    <property type="project" value="TreeGrafter"/>
</dbReference>
<dbReference type="Proteomes" id="UP001050691">
    <property type="component" value="Unassembled WGS sequence"/>
</dbReference>
<feature type="binding site" evidence="1">
    <location>
        <position position="1088"/>
    </location>
    <ligand>
        <name>2-oxoglutarate</name>
        <dbReference type="ChEBI" id="CHEBI:16810"/>
    </ligand>
</feature>
<dbReference type="SUPFAM" id="SSF51197">
    <property type="entry name" value="Clavaminate synthase-like"/>
    <property type="match status" value="1"/>
</dbReference>
<feature type="binding site" evidence="1">
    <location>
        <position position="1160"/>
    </location>
    <ligand>
        <name>2-oxoglutarate</name>
        <dbReference type="ChEBI" id="CHEBI:16810"/>
    </ligand>
</feature>
<dbReference type="InterPro" id="IPR005123">
    <property type="entry name" value="Oxoglu/Fe-dep_dioxygenase_dom"/>
</dbReference>
<feature type="region of interest" description="Disordered" evidence="2">
    <location>
        <begin position="500"/>
        <end position="598"/>
    </location>
</feature>
<dbReference type="InterPro" id="IPR027450">
    <property type="entry name" value="AlkB-like"/>
</dbReference>
<dbReference type="GO" id="GO:0035516">
    <property type="term" value="F:broad specificity oxidative DNA demethylase activity"/>
    <property type="evidence" value="ECO:0007669"/>
    <property type="project" value="TreeGrafter"/>
</dbReference>
<dbReference type="Gene3D" id="2.60.120.590">
    <property type="entry name" value="Alpha-ketoglutarate-dependent dioxygenase AlkB-like"/>
    <property type="match status" value="1"/>
</dbReference>
<proteinExistence type="predicted"/>
<dbReference type="PANTHER" id="PTHR31573:SF4">
    <property type="entry name" value="FE2OG DIOXYGENASE DOMAIN-CONTAINING PROTEIN"/>
    <property type="match status" value="1"/>
</dbReference>
<dbReference type="InterPro" id="IPR037151">
    <property type="entry name" value="AlkB-like_sf"/>
</dbReference>
<evidence type="ECO:0000259" key="3">
    <source>
        <dbReference type="PROSITE" id="PS51471"/>
    </source>
</evidence>
<name>A0AAV4ZZ34_9AGAM</name>
<feature type="binding site" evidence="1">
    <location>
        <position position="1079"/>
    </location>
    <ligand>
        <name>2-oxoglutarate</name>
        <dbReference type="ChEBI" id="CHEBI:16810"/>
    </ligand>
</feature>
<gene>
    <name evidence="4" type="ORF">Clacol_000578</name>
</gene>
<evidence type="ECO:0000313" key="4">
    <source>
        <dbReference type="EMBL" id="GJJ06387.1"/>
    </source>
</evidence>
<evidence type="ECO:0000256" key="1">
    <source>
        <dbReference type="PIRSR" id="PIRSR632852-1"/>
    </source>
</evidence>
<feature type="domain" description="Fe2OG dioxygenase" evidence="3">
    <location>
        <begin position="1070"/>
        <end position="1179"/>
    </location>
</feature>
<feature type="binding site" evidence="1">
    <location>
        <position position="1179"/>
    </location>
    <ligand>
        <name>2-oxoglutarate</name>
        <dbReference type="ChEBI" id="CHEBI:16810"/>
    </ligand>
</feature>
<evidence type="ECO:0000256" key="2">
    <source>
        <dbReference type="SAM" id="MobiDB-lite"/>
    </source>
</evidence>
<dbReference type="Pfam" id="PF13532">
    <property type="entry name" value="2OG-FeII_Oxy_2"/>
    <property type="match status" value="1"/>
</dbReference>
<dbReference type="GO" id="GO:0051747">
    <property type="term" value="F:cytosine C-5 DNA demethylase activity"/>
    <property type="evidence" value="ECO:0007669"/>
    <property type="project" value="TreeGrafter"/>
</dbReference>
<protein>
    <recommendedName>
        <fullName evidence="3">Fe2OG dioxygenase domain-containing protein</fullName>
    </recommendedName>
</protein>
<feature type="binding site" evidence="1">
    <location>
        <position position="1175"/>
    </location>
    <ligand>
        <name>2-oxoglutarate</name>
        <dbReference type="ChEBI" id="CHEBI:16810"/>
    </ligand>
</feature>
<reference evidence="4" key="1">
    <citation type="submission" date="2021-10" db="EMBL/GenBank/DDBJ databases">
        <title>De novo Genome Assembly of Clathrus columnatus (Basidiomycota, Fungi) Using Illumina and Nanopore Sequence Data.</title>
        <authorList>
            <person name="Ogiso-Tanaka E."/>
            <person name="Itagaki H."/>
            <person name="Hosoya T."/>
            <person name="Hosaka K."/>
        </authorList>
    </citation>
    <scope>NUCLEOTIDE SEQUENCE</scope>
    <source>
        <strain evidence="4">MO-923</strain>
    </source>
</reference>
<feature type="compositionally biased region" description="Basic residues" evidence="2">
    <location>
        <begin position="208"/>
        <end position="219"/>
    </location>
</feature>
<dbReference type="EMBL" id="BPWL01000001">
    <property type="protein sequence ID" value="GJJ06387.1"/>
    <property type="molecule type" value="Genomic_DNA"/>
</dbReference>
<feature type="compositionally biased region" description="Polar residues" evidence="2">
    <location>
        <begin position="500"/>
        <end position="509"/>
    </location>
</feature>